<dbReference type="AlphaFoldDB" id="W9P8Z7"/>
<keyword evidence="4" id="KW-0378">Hydrolase</keyword>
<dbReference type="HOGENOM" id="CLU_009600_9_2_1"/>
<dbReference type="SUPFAM" id="SSF75304">
    <property type="entry name" value="Amidase signature (AS) enzymes"/>
    <property type="match status" value="1"/>
</dbReference>
<dbReference type="InterPro" id="IPR023631">
    <property type="entry name" value="Amidase_dom"/>
</dbReference>
<evidence type="ECO:0000256" key="6">
    <source>
        <dbReference type="PIRSR" id="PIRSR001221-2"/>
    </source>
</evidence>
<evidence type="ECO:0000256" key="1">
    <source>
        <dbReference type="ARBA" id="ARBA00001311"/>
    </source>
</evidence>
<comment type="similarity">
    <text evidence="2">Belongs to the amidase family.</text>
</comment>
<dbReference type="EC" id="3.5.1.4" evidence="3"/>
<evidence type="ECO:0000259" key="8">
    <source>
        <dbReference type="Pfam" id="PF01425"/>
    </source>
</evidence>
<organism evidence="9">
    <name type="scientific">Fusarium oxysporum f. sp. pisi HDV247</name>
    <dbReference type="NCBI Taxonomy" id="1080344"/>
    <lineage>
        <taxon>Eukaryota</taxon>
        <taxon>Fungi</taxon>
        <taxon>Dikarya</taxon>
        <taxon>Ascomycota</taxon>
        <taxon>Pezizomycotina</taxon>
        <taxon>Sordariomycetes</taxon>
        <taxon>Hypocreomycetidae</taxon>
        <taxon>Hypocreales</taxon>
        <taxon>Nectriaceae</taxon>
        <taxon>Fusarium</taxon>
        <taxon>Fusarium oxysporum species complex</taxon>
    </lineage>
</organism>
<dbReference type="PIRSF" id="PIRSF001221">
    <property type="entry name" value="Amidase_fungi"/>
    <property type="match status" value="1"/>
</dbReference>
<feature type="binding site" evidence="6">
    <location>
        <position position="200"/>
    </location>
    <ligand>
        <name>substrate</name>
    </ligand>
</feature>
<dbReference type="Gene3D" id="3.90.1300.10">
    <property type="entry name" value="Amidase signature (AS) domain"/>
    <property type="match status" value="1"/>
</dbReference>
<name>W9P8Z7_FUSOX</name>
<feature type="active site" description="Charge relay system" evidence="5">
    <location>
        <position position="226"/>
    </location>
</feature>
<evidence type="ECO:0000256" key="7">
    <source>
        <dbReference type="SAM" id="MobiDB-lite"/>
    </source>
</evidence>
<proteinExistence type="inferred from homology"/>
<reference evidence="9" key="2">
    <citation type="submission" date="2012-05" db="EMBL/GenBank/DDBJ databases">
        <title>Annotation of the Genome Sequence of Fusarium oxysporum HDV247.</title>
        <authorList>
            <consortium name="The Broad Institute Genomics Platform"/>
            <person name="Ma L.-J."/>
            <person name="Corby-Kistler H."/>
            <person name="Broz K."/>
            <person name="Gale L.R."/>
            <person name="Jonkers W."/>
            <person name="O'Donnell K."/>
            <person name="Ploetz R."/>
            <person name="Steinberg C."/>
            <person name="Schwartz D.C."/>
            <person name="VanEtten H."/>
            <person name="Zhou S."/>
            <person name="Young S.K."/>
            <person name="Zeng Q."/>
            <person name="Gargeya S."/>
            <person name="Fitzgerald M."/>
            <person name="Abouelleil A."/>
            <person name="Alvarado L."/>
            <person name="Chapman S.B."/>
            <person name="Gainer-Dewar J."/>
            <person name="Goldberg J."/>
            <person name="Griggs A."/>
            <person name="Gujja S."/>
            <person name="Hansen M."/>
            <person name="Howarth C."/>
            <person name="Imamovic A."/>
            <person name="Ireland A."/>
            <person name="Larimer J."/>
            <person name="McCowan C."/>
            <person name="Murphy C."/>
            <person name="Pearson M."/>
            <person name="Poon T.W."/>
            <person name="Priest M."/>
            <person name="Roberts A."/>
            <person name="Saif S."/>
            <person name="Shea T."/>
            <person name="Sykes S."/>
            <person name="Wortman J."/>
            <person name="Nusbaum C."/>
            <person name="Birren B."/>
        </authorList>
    </citation>
    <scope>NUCLEOTIDE SEQUENCE</scope>
    <source>
        <strain evidence="9">HDV247</strain>
    </source>
</reference>
<sequence length="576" mass="61817">MPDSFPDSTQPLPAWETRAEEKRSRSAKAIPSSWLLPSHIMDGLNVPLESNKNNLISLDIPRRSGILSEIELDITESFTTMQLIEKLAAGAFTAVQAVTAFSKRAAIAQQLTNCLTETFFDEAESRARHLDELRESGKLAGPLHGLPISLKDSLQVSGTQATIGLVAYLDDYSKTNSPLVEILISLGAVPFVKTNVPQTMMTADSHNNIFGRVLNPWNTALGAGGSSGGEGALVAFRGSPIGIGTDIAGSIRIPALCCGTYGFKPTAGRIPYGGQKGCSDPGLKFVLACAGPLSNDMESMVTLTKLILDSRPARLDSTAIDVPWRETPSLLGRKLKLGVLPEDPSYPLHPPVRNAISQAIEKLRAAGHVVMELTTEECKIAELTEIAWGFFGLDSTGSRIVSDSGEPRIPSRDRIDSEFKRVAKIHLPDMTMLSPLERLSFLNAKKAAALEGWRKVWETHGLDAVVGPAAQNTAVKHDDYGVPPYTCFLNVLNASHLIPANSSALTALQYPACVIPFENASLIPGAEFQIQAGQAGPHYDPELTEGAPCSIQVATSSMRDEECMAISALVDRALRG</sequence>
<dbReference type="GO" id="GO:0004040">
    <property type="term" value="F:amidase activity"/>
    <property type="evidence" value="ECO:0007669"/>
    <property type="project" value="UniProtKB-EC"/>
</dbReference>
<dbReference type="OrthoDB" id="6428749at2759"/>
<dbReference type="InterPro" id="IPR036928">
    <property type="entry name" value="AS_sf"/>
</dbReference>
<dbReference type="PROSITE" id="PS00571">
    <property type="entry name" value="AMIDASES"/>
    <property type="match status" value="1"/>
</dbReference>
<dbReference type="EMBL" id="JH650973">
    <property type="protein sequence ID" value="EXA41568.1"/>
    <property type="molecule type" value="Genomic_DNA"/>
</dbReference>
<dbReference type="PANTHER" id="PTHR46072:SF3">
    <property type="entry name" value="AMIDASE"/>
    <property type="match status" value="1"/>
</dbReference>
<dbReference type="PANTHER" id="PTHR46072">
    <property type="entry name" value="AMIDASE-RELATED-RELATED"/>
    <property type="match status" value="1"/>
</dbReference>
<feature type="region of interest" description="Disordered" evidence="7">
    <location>
        <begin position="1"/>
        <end position="24"/>
    </location>
</feature>
<feature type="active site" description="Charge relay system" evidence="5">
    <location>
        <position position="151"/>
    </location>
</feature>
<dbReference type="Proteomes" id="UP000030751">
    <property type="component" value="Unassembled WGS sequence"/>
</dbReference>
<dbReference type="Pfam" id="PF01425">
    <property type="entry name" value="Amidase"/>
    <property type="match status" value="1"/>
</dbReference>
<feature type="binding site" evidence="6">
    <location>
        <position position="226"/>
    </location>
    <ligand>
        <name>substrate</name>
    </ligand>
</feature>
<accession>W9P8Z7</accession>
<dbReference type="InterPro" id="IPR020556">
    <property type="entry name" value="Amidase_CS"/>
</dbReference>
<gene>
    <name evidence="9" type="ORF">FOVG_10040</name>
</gene>
<evidence type="ECO:0000313" key="9">
    <source>
        <dbReference type="EMBL" id="EXA41568.1"/>
    </source>
</evidence>
<evidence type="ECO:0000256" key="3">
    <source>
        <dbReference type="ARBA" id="ARBA00012922"/>
    </source>
</evidence>
<feature type="domain" description="Amidase" evidence="8">
    <location>
        <begin position="97"/>
        <end position="563"/>
    </location>
</feature>
<feature type="compositionally biased region" description="Polar residues" evidence="7">
    <location>
        <begin position="1"/>
        <end position="11"/>
    </location>
</feature>
<protein>
    <recommendedName>
        <fullName evidence="3">amidase</fullName>
        <ecNumber evidence="3">3.5.1.4</ecNumber>
    </recommendedName>
</protein>
<feature type="active site" description="Acyl-ester intermediate" evidence="5">
    <location>
        <position position="250"/>
    </location>
</feature>
<reference evidence="9" key="1">
    <citation type="submission" date="2011-10" db="EMBL/GenBank/DDBJ databases">
        <title>The Genome Sequence of Fusarium oxysporum HDV247.</title>
        <authorList>
            <consortium name="The Broad Institute Genome Sequencing Platform"/>
            <person name="Ma L.-J."/>
            <person name="Gale L.R."/>
            <person name="Schwartz D.C."/>
            <person name="Zhou S."/>
            <person name="Corby-Kistler H."/>
            <person name="Young S.K."/>
            <person name="Zeng Q."/>
            <person name="Gargeya S."/>
            <person name="Fitzgerald M."/>
            <person name="Haas B."/>
            <person name="Abouelleil A."/>
            <person name="Alvarado L."/>
            <person name="Arachchi H.M."/>
            <person name="Berlin A."/>
            <person name="Brown A."/>
            <person name="Chapman S.B."/>
            <person name="Chen Z."/>
            <person name="Dunbar C."/>
            <person name="Freedman E."/>
            <person name="Gearin G."/>
            <person name="Goldberg J."/>
            <person name="Griggs A."/>
            <person name="Gujja S."/>
            <person name="Heiman D."/>
            <person name="Howarth C."/>
            <person name="Larson L."/>
            <person name="Lui A."/>
            <person name="MacDonald P.J.P."/>
            <person name="Montmayeur A."/>
            <person name="Murphy C."/>
            <person name="Neiman D."/>
            <person name="Pearson M."/>
            <person name="Priest M."/>
            <person name="Roberts A."/>
            <person name="Saif S."/>
            <person name="Shea T."/>
            <person name="Shenoy N."/>
            <person name="Sisk P."/>
            <person name="Stolte C."/>
            <person name="Sykes S."/>
            <person name="Wortman J."/>
            <person name="Nusbaum C."/>
            <person name="Birren B."/>
        </authorList>
    </citation>
    <scope>NUCLEOTIDE SEQUENCE [LARGE SCALE GENOMIC DNA]</scope>
    <source>
        <strain evidence="9">HDV247</strain>
    </source>
</reference>
<feature type="binding site" evidence="6">
    <location>
        <begin position="247"/>
        <end position="250"/>
    </location>
    <ligand>
        <name>substrate</name>
    </ligand>
</feature>
<evidence type="ECO:0000256" key="2">
    <source>
        <dbReference type="ARBA" id="ARBA00009199"/>
    </source>
</evidence>
<evidence type="ECO:0000256" key="5">
    <source>
        <dbReference type="PIRSR" id="PIRSR001221-1"/>
    </source>
</evidence>
<comment type="catalytic activity">
    <reaction evidence="1">
        <text>a monocarboxylic acid amide + H2O = a monocarboxylate + NH4(+)</text>
        <dbReference type="Rhea" id="RHEA:12020"/>
        <dbReference type="ChEBI" id="CHEBI:15377"/>
        <dbReference type="ChEBI" id="CHEBI:28938"/>
        <dbReference type="ChEBI" id="CHEBI:35757"/>
        <dbReference type="ChEBI" id="CHEBI:83628"/>
        <dbReference type="EC" id="3.5.1.4"/>
    </reaction>
</comment>
<evidence type="ECO:0000256" key="4">
    <source>
        <dbReference type="ARBA" id="ARBA00022801"/>
    </source>
</evidence>